<dbReference type="VEuPathDB" id="FungiDB:NEUTE1DRAFT_45010"/>
<dbReference type="KEGG" id="nte:NEUTE1DRAFT45010"/>
<dbReference type="OrthoDB" id="10318875at2759"/>
<dbReference type="GeneID" id="20827977"/>
<keyword evidence="2" id="KW-1185">Reference proteome</keyword>
<dbReference type="HOGENOM" id="CLU_2146537_0_0_1"/>
<dbReference type="RefSeq" id="XP_009851625.1">
    <property type="nucleotide sequence ID" value="XM_009853323.1"/>
</dbReference>
<dbReference type="EMBL" id="GL891305">
    <property type="protein sequence ID" value="EGO56710.1"/>
    <property type="molecule type" value="Genomic_DNA"/>
</dbReference>
<gene>
    <name evidence="1" type="ORF">NEUTE1DRAFT_45010</name>
</gene>
<dbReference type="AlphaFoldDB" id="F8MQT0"/>
<organism evidence="1 2">
    <name type="scientific">Neurospora tetrasperma (strain FGSC 2508 / ATCC MYA-4615 / P0657)</name>
    <dbReference type="NCBI Taxonomy" id="510951"/>
    <lineage>
        <taxon>Eukaryota</taxon>
        <taxon>Fungi</taxon>
        <taxon>Dikarya</taxon>
        <taxon>Ascomycota</taxon>
        <taxon>Pezizomycotina</taxon>
        <taxon>Sordariomycetes</taxon>
        <taxon>Sordariomycetidae</taxon>
        <taxon>Sordariales</taxon>
        <taxon>Sordariaceae</taxon>
        <taxon>Neurospora</taxon>
    </lineage>
</organism>
<dbReference type="Proteomes" id="UP000008065">
    <property type="component" value="Unassembled WGS sequence"/>
</dbReference>
<evidence type="ECO:0000313" key="2">
    <source>
        <dbReference type="Proteomes" id="UP000008065"/>
    </source>
</evidence>
<reference evidence="2" key="1">
    <citation type="journal article" date="2011" name="Genetics">
        <title>Massive changes in genome architecture accompany the transition to self-fertility in the filamentous fungus Neurospora tetrasperma.</title>
        <authorList>
            <person name="Ellison C.E."/>
            <person name="Stajich J.E."/>
            <person name="Jacobson D.J."/>
            <person name="Natvig D.O."/>
            <person name="Lapidus A."/>
            <person name="Foster B."/>
            <person name="Aerts A."/>
            <person name="Riley R."/>
            <person name="Lindquist E.A."/>
            <person name="Grigoriev I.V."/>
            <person name="Taylor J.W."/>
        </authorList>
    </citation>
    <scope>NUCLEOTIDE SEQUENCE [LARGE SCALE GENOMIC DNA]</scope>
    <source>
        <strain evidence="2">FGSC 2508 / P0657</strain>
    </source>
</reference>
<evidence type="ECO:0000313" key="1">
    <source>
        <dbReference type="EMBL" id="EGO56710.1"/>
    </source>
</evidence>
<accession>F8MQT0</accession>
<sequence length="113" mass="12458">MGTGGSRGVYQDAIHVKDLGEYTHGNRSFVHGTDLSSVRYIWLSTEFPEFIARTDVRSNGAYKAITRSNLNLTVGPARSTRLGSGRNILSTPHEFVPSNAENRTLAARSFRTD</sequence>
<name>F8MQT0_NEUT8</name>
<protein>
    <submittedName>
        <fullName evidence="1">Uncharacterized protein</fullName>
    </submittedName>
</protein>
<proteinExistence type="predicted"/>